<dbReference type="InterPro" id="IPR012675">
    <property type="entry name" value="Beta-grasp_dom_sf"/>
</dbReference>
<proteinExistence type="predicted"/>
<comment type="caution">
    <text evidence="3">The sequence shown here is derived from an EMBL/GenBank/DDBJ whole genome shotgun (WGS) entry which is preliminary data.</text>
</comment>
<dbReference type="InterPro" id="IPR054018">
    <property type="entry name" value="HdrB-like_C"/>
</dbReference>
<dbReference type="InterPro" id="IPR041543">
    <property type="entry name" value="DUF5644"/>
</dbReference>
<reference evidence="3 4" key="1">
    <citation type="submission" date="2018-05" db="EMBL/GenBank/DDBJ databases">
        <title>Novel Campyloabacter and Helicobacter Species and Strains.</title>
        <authorList>
            <person name="Mannion A.J."/>
            <person name="Shen Z."/>
            <person name="Fox J.G."/>
        </authorList>
    </citation>
    <scope>NUCLEOTIDE SEQUENCE [LARGE SCALE GENOMIC DNA]</scope>
    <source>
        <strain evidence="4">MIT17-664</strain>
    </source>
</reference>
<dbReference type="EMBL" id="NXLZ01000021">
    <property type="protein sequence ID" value="TKX28300.1"/>
    <property type="molecule type" value="Genomic_DNA"/>
</dbReference>
<dbReference type="Gene3D" id="3.40.50.11810">
    <property type="match status" value="1"/>
</dbReference>
<dbReference type="RefSeq" id="WP_137621318.1">
    <property type="nucleotide sequence ID" value="NZ_NXLZ01000021.1"/>
</dbReference>
<keyword evidence="4" id="KW-1185">Reference proteome</keyword>
<protein>
    <submittedName>
        <fullName evidence="3">Uncharacterized protein</fullName>
    </submittedName>
</protein>
<dbReference type="Proteomes" id="UP000308838">
    <property type="component" value="Unassembled WGS sequence"/>
</dbReference>
<gene>
    <name evidence="3" type="ORF">CQA69_08335</name>
</gene>
<evidence type="ECO:0000313" key="3">
    <source>
        <dbReference type="EMBL" id="TKX28300.1"/>
    </source>
</evidence>
<dbReference type="AlphaFoldDB" id="A0A4U7BF70"/>
<dbReference type="OrthoDB" id="5372285at2"/>
<dbReference type="Pfam" id="PF22196">
    <property type="entry name" value="HdrB-like_C"/>
    <property type="match status" value="1"/>
</dbReference>
<sequence length="357" mass="42339">MRNLELRLFRFDKNKDYESYYKPYVYSNYENFATLYDLLLQVQDDDIYFEFEKNENSHIVVNKQILPLNTPLEELIKKHDFNLVIEPLSTKRTIKDLIINKDDFLSKYKYLAPFGNEEDKKFYEKYDYLYYANEILEFLPEYMGDALFYLAFEMIKKYPDKKVEILKVISDPEKGIFYHINGTNEKVENVIENLKKEILNLGLFDEDLLHFDLPKNSAFENEIKELGEIKYDFNNFNIAFYGFKSCDNLKSKIKAKFISYENAEKNNGFDLLKLNSELSYKMAANILLDAYDSGSDFLVVKNPKDFFMFDTCAKKLMDASNRDFKDFYVLSHLEFLSLIQGIKNPSLQNHELKVTLI</sequence>
<dbReference type="Gene3D" id="1.10.1060.20">
    <property type="match status" value="1"/>
</dbReference>
<dbReference type="Pfam" id="PF18712">
    <property type="entry name" value="DUF5644"/>
    <property type="match status" value="1"/>
</dbReference>
<dbReference type="Gene3D" id="3.10.20.30">
    <property type="match status" value="1"/>
</dbReference>
<evidence type="ECO:0000313" key="4">
    <source>
        <dbReference type="Proteomes" id="UP000308838"/>
    </source>
</evidence>
<organism evidence="3 4">
    <name type="scientific">Campylobacter estrildidarum</name>
    <dbReference type="NCBI Taxonomy" id="2510189"/>
    <lineage>
        <taxon>Bacteria</taxon>
        <taxon>Pseudomonadati</taxon>
        <taxon>Campylobacterota</taxon>
        <taxon>Epsilonproteobacteria</taxon>
        <taxon>Campylobacterales</taxon>
        <taxon>Campylobacteraceae</taxon>
        <taxon>Campylobacter</taxon>
    </lineage>
</organism>
<evidence type="ECO:0000259" key="1">
    <source>
        <dbReference type="Pfam" id="PF18712"/>
    </source>
</evidence>
<feature type="domain" description="DUF5644" evidence="1">
    <location>
        <begin position="99"/>
        <end position="199"/>
    </location>
</feature>
<evidence type="ECO:0000259" key="2">
    <source>
        <dbReference type="Pfam" id="PF22196"/>
    </source>
</evidence>
<name>A0A4U7BF70_9BACT</name>
<feature type="domain" description="HdrB-like C-terminal" evidence="2">
    <location>
        <begin position="271"/>
        <end position="330"/>
    </location>
</feature>
<accession>A0A4U7BF70</accession>